<dbReference type="GO" id="GO:0102318">
    <property type="term" value="F:2-deoxystreptamine glucosyltransferase activity"/>
    <property type="evidence" value="ECO:0007669"/>
    <property type="project" value="UniProtKB-EC"/>
</dbReference>
<dbReference type="EC" id="2.4.1.284" evidence="4"/>
<protein>
    <submittedName>
        <fullName evidence="4">2-deoxystreptamine glucosyltransferase</fullName>
        <ecNumber evidence="4">2.4.1.284</ecNumber>
    </submittedName>
</protein>
<dbReference type="EMBL" id="CP036287">
    <property type="protein sequence ID" value="QDU67378.1"/>
    <property type="molecule type" value="Genomic_DNA"/>
</dbReference>
<evidence type="ECO:0000313" key="5">
    <source>
        <dbReference type="Proteomes" id="UP000316921"/>
    </source>
</evidence>
<dbReference type="Gene3D" id="3.40.50.2000">
    <property type="entry name" value="Glycogen Phosphorylase B"/>
    <property type="match status" value="1"/>
</dbReference>
<dbReference type="SUPFAM" id="SSF53756">
    <property type="entry name" value="UDP-Glycosyltransferase/glycogen phosphorylase"/>
    <property type="match status" value="1"/>
</dbReference>
<evidence type="ECO:0000256" key="1">
    <source>
        <dbReference type="ARBA" id="ARBA00022676"/>
    </source>
</evidence>
<dbReference type="InterPro" id="IPR001296">
    <property type="entry name" value="Glyco_trans_1"/>
</dbReference>
<dbReference type="Pfam" id="PF00534">
    <property type="entry name" value="Glycos_transf_1"/>
    <property type="match status" value="1"/>
</dbReference>
<evidence type="ECO:0000256" key="2">
    <source>
        <dbReference type="ARBA" id="ARBA00022679"/>
    </source>
</evidence>
<evidence type="ECO:0000259" key="3">
    <source>
        <dbReference type="Pfam" id="PF00534"/>
    </source>
</evidence>
<keyword evidence="5" id="KW-1185">Reference proteome</keyword>
<dbReference type="KEGG" id="pbap:Pla133_24600"/>
<dbReference type="AlphaFoldDB" id="A0A518BK83"/>
<evidence type="ECO:0000313" key="4">
    <source>
        <dbReference type="EMBL" id="QDU67378.1"/>
    </source>
</evidence>
<dbReference type="CDD" id="cd03801">
    <property type="entry name" value="GT4_PimA-like"/>
    <property type="match status" value="1"/>
</dbReference>
<dbReference type="PANTHER" id="PTHR12526:SF510">
    <property type="entry name" value="D-INOSITOL 3-PHOSPHATE GLYCOSYLTRANSFERASE"/>
    <property type="match status" value="1"/>
</dbReference>
<accession>A0A518BK83</accession>
<dbReference type="Proteomes" id="UP000316921">
    <property type="component" value="Chromosome"/>
</dbReference>
<keyword evidence="1 4" id="KW-0328">Glycosyltransferase</keyword>
<reference evidence="4 5" key="1">
    <citation type="submission" date="2019-02" db="EMBL/GenBank/DDBJ databases">
        <title>Deep-cultivation of Planctomycetes and their phenomic and genomic characterization uncovers novel biology.</title>
        <authorList>
            <person name="Wiegand S."/>
            <person name="Jogler M."/>
            <person name="Boedeker C."/>
            <person name="Pinto D."/>
            <person name="Vollmers J."/>
            <person name="Rivas-Marin E."/>
            <person name="Kohn T."/>
            <person name="Peeters S.H."/>
            <person name="Heuer A."/>
            <person name="Rast P."/>
            <person name="Oberbeckmann S."/>
            <person name="Bunk B."/>
            <person name="Jeske O."/>
            <person name="Meyerdierks A."/>
            <person name="Storesund J.E."/>
            <person name="Kallscheuer N."/>
            <person name="Luecker S."/>
            <person name="Lage O.M."/>
            <person name="Pohl T."/>
            <person name="Merkel B.J."/>
            <person name="Hornburger P."/>
            <person name="Mueller R.-W."/>
            <person name="Bruemmer F."/>
            <person name="Labrenz M."/>
            <person name="Spormann A.M."/>
            <person name="Op den Camp H."/>
            <person name="Overmann J."/>
            <person name="Amann R."/>
            <person name="Jetten M.S.M."/>
            <person name="Mascher T."/>
            <person name="Medema M.H."/>
            <person name="Devos D.P."/>
            <person name="Kaster A.-K."/>
            <person name="Ovreas L."/>
            <person name="Rohde M."/>
            <person name="Galperin M.Y."/>
            <person name="Jogler C."/>
        </authorList>
    </citation>
    <scope>NUCLEOTIDE SEQUENCE [LARGE SCALE GENOMIC DNA]</scope>
    <source>
        <strain evidence="4 5">Pla133</strain>
    </source>
</reference>
<gene>
    <name evidence="4" type="primary">kanF_2</name>
    <name evidence="4" type="ORF">Pla133_24600</name>
</gene>
<sequence length="356" mass="38757">MRLLLLTQVLDRDDAVLGFVVRWIEGLANHVEQVRVVALEVGETRGLPQNVDWREIGRKGRVRRYLRYKRVLREALLDDGFDAVLAHMVPRYALVARGPARRAGAGLFLWYTHAGVDARLRKAVGVVDKVFTASPESLRLDPPNKVVTGHGIDLVHFPMAADAPAPPQRIVSVGRLTPAKDPLTIIEALAQLRAEGRDVVLQLVGAGLASGDDEYALRVDARIAELGLGDAVERTGKVPYTQIASVYAGASLLVNSSHTGSVDKVVLEAMATGRPVLSCNDSFDHVFRSLGARAQALRFAPGDVRGLVERARFLLDLAEPQRAELGRALRAIVEDEHEVEALMANLVLEMGGGSDW</sequence>
<dbReference type="RefSeq" id="WP_145065477.1">
    <property type="nucleotide sequence ID" value="NZ_CP036287.1"/>
</dbReference>
<keyword evidence="2 4" id="KW-0808">Transferase</keyword>
<feature type="domain" description="Glycosyl transferase family 1" evidence="3">
    <location>
        <begin position="167"/>
        <end position="326"/>
    </location>
</feature>
<proteinExistence type="predicted"/>
<name>A0A518BK83_9BACT</name>
<organism evidence="4 5">
    <name type="scientific">Engelhardtia mirabilis</name>
    <dbReference type="NCBI Taxonomy" id="2528011"/>
    <lineage>
        <taxon>Bacteria</taxon>
        <taxon>Pseudomonadati</taxon>
        <taxon>Planctomycetota</taxon>
        <taxon>Planctomycetia</taxon>
        <taxon>Planctomycetia incertae sedis</taxon>
        <taxon>Engelhardtia</taxon>
    </lineage>
</organism>
<dbReference type="PANTHER" id="PTHR12526">
    <property type="entry name" value="GLYCOSYLTRANSFERASE"/>
    <property type="match status" value="1"/>
</dbReference>